<accession>A0A143PJ63</accession>
<proteinExistence type="predicted"/>
<evidence type="ECO:0000256" key="1">
    <source>
        <dbReference type="ARBA" id="ARBA00023239"/>
    </source>
</evidence>
<evidence type="ECO:0000256" key="2">
    <source>
        <dbReference type="SAM" id="Phobius"/>
    </source>
</evidence>
<dbReference type="GO" id="GO:0016787">
    <property type="term" value="F:hydrolase activity"/>
    <property type="evidence" value="ECO:0007669"/>
    <property type="project" value="UniProtKB-KW"/>
</dbReference>
<dbReference type="InterPro" id="IPR032466">
    <property type="entry name" value="Metal_Hydrolase"/>
</dbReference>
<evidence type="ECO:0000259" key="3">
    <source>
        <dbReference type="Pfam" id="PF04909"/>
    </source>
</evidence>
<dbReference type="Proteomes" id="UP000076079">
    <property type="component" value="Chromosome"/>
</dbReference>
<evidence type="ECO:0000313" key="4">
    <source>
        <dbReference type="EMBL" id="AMY08632.1"/>
    </source>
</evidence>
<feature type="domain" description="Amidohydrolase-related" evidence="3">
    <location>
        <begin position="90"/>
        <end position="392"/>
    </location>
</feature>
<dbReference type="SUPFAM" id="SSF51556">
    <property type="entry name" value="Metallo-dependent hydrolases"/>
    <property type="match status" value="1"/>
</dbReference>
<reference evidence="4 5" key="1">
    <citation type="journal article" date="2016" name="Genome Announc.">
        <title>First Complete Genome Sequence of a Subdivision 6 Acidobacterium Strain.</title>
        <authorList>
            <person name="Huang S."/>
            <person name="Vieira S."/>
            <person name="Bunk B."/>
            <person name="Riedel T."/>
            <person name="Sproer C."/>
            <person name="Overmann J."/>
        </authorList>
    </citation>
    <scope>NUCLEOTIDE SEQUENCE [LARGE SCALE GENOMIC DNA]</scope>
    <source>
        <strain evidence="5">DSM 100886 HEG_-6_39</strain>
    </source>
</reference>
<dbReference type="STRING" id="1855912.LuPra_01836"/>
<dbReference type="Gene3D" id="3.20.20.140">
    <property type="entry name" value="Metal-dependent hydrolases"/>
    <property type="match status" value="1"/>
</dbReference>
<dbReference type="GO" id="GO:0019748">
    <property type="term" value="P:secondary metabolic process"/>
    <property type="evidence" value="ECO:0007669"/>
    <property type="project" value="TreeGrafter"/>
</dbReference>
<reference evidence="5" key="2">
    <citation type="submission" date="2016-04" db="EMBL/GenBank/DDBJ databases">
        <title>First Complete Genome Sequence of a Subdivision 6 Acidobacterium.</title>
        <authorList>
            <person name="Huang S."/>
            <person name="Vieira S."/>
            <person name="Bunk B."/>
            <person name="Riedel T."/>
            <person name="Sproeer C."/>
            <person name="Overmann J."/>
        </authorList>
    </citation>
    <scope>NUCLEOTIDE SEQUENCE [LARGE SCALE GENOMIC DNA]</scope>
    <source>
        <strain evidence="5">DSM 100886 HEG_-6_39</strain>
    </source>
</reference>
<gene>
    <name evidence="4" type="ORF">LuPra_01836</name>
</gene>
<keyword evidence="2" id="KW-1133">Transmembrane helix</keyword>
<dbReference type="AlphaFoldDB" id="A0A143PJ63"/>
<keyword evidence="4" id="KW-0378">Hydrolase</keyword>
<organism evidence="4 5">
    <name type="scientific">Luteitalea pratensis</name>
    <dbReference type="NCBI Taxonomy" id="1855912"/>
    <lineage>
        <taxon>Bacteria</taxon>
        <taxon>Pseudomonadati</taxon>
        <taxon>Acidobacteriota</taxon>
        <taxon>Vicinamibacteria</taxon>
        <taxon>Vicinamibacterales</taxon>
        <taxon>Vicinamibacteraceae</taxon>
        <taxon>Luteitalea</taxon>
    </lineage>
</organism>
<keyword evidence="5" id="KW-1185">Reference proteome</keyword>
<keyword evidence="2" id="KW-0472">Membrane</keyword>
<keyword evidence="1" id="KW-0456">Lyase</keyword>
<keyword evidence="2" id="KW-0812">Transmembrane</keyword>
<dbReference type="OrthoDB" id="1407586at2"/>
<dbReference type="PANTHER" id="PTHR21240">
    <property type="entry name" value="2-AMINO-3-CARBOXYLMUCONATE-6-SEMIALDEHYDE DECARBOXYLASE"/>
    <property type="match status" value="1"/>
</dbReference>
<dbReference type="KEGG" id="abac:LuPra_01836"/>
<dbReference type="PANTHER" id="PTHR21240:SF28">
    <property type="entry name" value="ISO-OROTATE DECARBOXYLASE (EUROFUNG)"/>
    <property type="match status" value="1"/>
</dbReference>
<dbReference type="Pfam" id="PF04909">
    <property type="entry name" value="Amidohydro_2"/>
    <property type="match status" value="1"/>
</dbReference>
<feature type="transmembrane region" description="Helical" evidence="2">
    <location>
        <begin position="20"/>
        <end position="40"/>
    </location>
</feature>
<sequence>MQKSRTIWNTFQKVGRRLGLVSTGVGIAIGGGAMALLMAAQEREQDPPMGPAIFVGDTVLKPYDPTPALTTKETRVDRAKYPATDIHAHWPASVEPAALLKAMDDLGVERAVNLSGGFGPQLDRMLARYSDAAPGRLVICGNIDFSKIDEPTFAADHVAMLERAQARGMAGLKIFKNLGLTIKDRTGKVVPIDDPRIEPIWAACGRLHIPVLIHSADPVAFFAPIDDKNERWLQLKRHPDWSFYGPGFPAREEVLLQRDRVMARHPNTTFIGAHLGDNGEDLSALEARLGRYRNFVVDLSAREAEMGRQPYAARAFLIRWQDRVLFGTDQYPGRPDQPRHRLYYRLLETADEYFKYYDHPFPPTGEWRVYGLHLPDAVLKKIYQSNADRVLGWRVRDRQRQAFRPRDSSTAP</sequence>
<dbReference type="EMBL" id="CP015136">
    <property type="protein sequence ID" value="AMY08632.1"/>
    <property type="molecule type" value="Genomic_DNA"/>
</dbReference>
<dbReference type="GO" id="GO:0016831">
    <property type="term" value="F:carboxy-lyase activity"/>
    <property type="evidence" value="ECO:0007669"/>
    <property type="project" value="InterPro"/>
</dbReference>
<evidence type="ECO:0000313" key="5">
    <source>
        <dbReference type="Proteomes" id="UP000076079"/>
    </source>
</evidence>
<dbReference type="InterPro" id="IPR006680">
    <property type="entry name" value="Amidohydro-rel"/>
</dbReference>
<name>A0A143PJ63_LUTPR</name>
<protein>
    <submittedName>
        <fullName evidence="4">Putative metal-dependent hydrolase of the TIM-barrel fold protein</fullName>
    </submittedName>
</protein>
<dbReference type="RefSeq" id="WP_110170457.1">
    <property type="nucleotide sequence ID" value="NZ_CP015136.1"/>
</dbReference>
<dbReference type="InterPro" id="IPR032465">
    <property type="entry name" value="ACMSD"/>
</dbReference>
<dbReference type="GO" id="GO:0005737">
    <property type="term" value="C:cytoplasm"/>
    <property type="evidence" value="ECO:0007669"/>
    <property type="project" value="TreeGrafter"/>
</dbReference>